<gene>
    <name evidence="1" type="ORF">BANT10_03296</name>
</gene>
<protein>
    <recommendedName>
        <fullName evidence="3">Abortive infection C-terminus</fullName>
    </recommendedName>
</protein>
<dbReference type="Proteomes" id="UP000234342">
    <property type="component" value="Unassembled WGS sequence"/>
</dbReference>
<evidence type="ECO:0008006" key="3">
    <source>
        <dbReference type="Google" id="ProtNLM"/>
    </source>
</evidence>
<organism evidence="1 2">
    <name type="scientific">Brevibacterium antiquum</name>
    <dbReference type="NCBI Taxonomy" id="234835"/>
    <lineage>
        <taxon>Bacteria</taxon>
        <taxon>Bacillati</taxon>
        <taxon>Actinomycetota</taxon>
        <taxon>Actinomycetes</taxon>
        <taxon>Micrococcales</taxon>
        <taxon>Brevibacteriaceae</taxon>
        <taxon>Brevibacterium</taxon>
    </lineage>
</organism>
<name>A0A2H1KQ16_9MICO</name>
<dbReference type="EMBL" id="FXZE01000024">
    <property type="protein sequence ID" value="SMY01614.1"/>
    <property type="molecule type" value="Genomic_DNA"/>
</dbReference>
<dbReference type="AlphaFoldDB" id="A0A2H1KQ16"/>
<evidence type="ECO:0000313" key="1">
    <source>
        <dbReference type="EMBL" id="SMY01614.1"/>
    </source>
</evidence>
<accession>A0A2H1KQ16</accession>
<reference evidence="2" key="1">
    <citation type="submission" date="2017-03" db="EMBL/GenBank/DDBJ databases">
        <authorList>
            <person name="Monnet C."/>
        </authorList>
    </citation>
    <scope>NUCLEOTIDE SEQUENCE [LARGE SCALE GENOMIC DNA]</scope>
    <source>
        <strain evidence="2">P10</strain>
    </source>
</reference>
<sequence length="318" mass="35294">MRSGRFVESPLCTSGPLWPVPNSRSSPTQFKIGVMKIEDFFIKSAIEPGEIAWGGPAKTLNDERITEITRGPLPGDNDLESAISLTRLARDEYELRGTGGSTSLDDDQSRVLLRAARMAALRQGVELEVPWRDFGTFRTFWIDNGAHGNWQARRNIIAQHFGPVLDALLNTEERAYVNELTTGVSPRDRLGWSKVDEHIDQLRSRFRSASTTVDYRDVGNRCVGVLEAISSLVYDPAVDCPPGGEEPAVSKTNVRIGAYISRRLPGKENEELRGIATKASGLAHRMKHSSRADRTRTGICADTVILLAHILRRLEEDT</sequence>
<keyword evidence="2" id="KW-1185">Reference proteome</keyword>
<proteinExistence type="predicted"/>
<evidence type="ECO:0000313" key="2">
    <source>
        <dbReference type="Proteomes" id="UP000234342"/>
    </source>
</evidence>